<evidence type="ECO:0000256" key="4">
    <source>
        <dbReference type="ARBA" id="ARBA00022840"/>
    </source>
</evidence>
<dbReference type="GO" id="GO:0004674">
    <property type="term" value="F:protein serine/threonine kinase activity"/>
    <property type="evidence" value="ECO:0007669"/>
    <property type="project" value="UniProtKB-KW"/>
</dbReference>
<dbReference type="InterPro" id="IPR011009">
    <property type="entry name" value="Kinase-like_dom_sf"/>
</dbReference>
<evidence type="ECO:0000256" key="2">
    <source>
        <dbReference type="ARBA" id="ARBA00022741"/>
    </source>
</evidence>
<dbReference type="PANTHER" id="PTHR45707">
    <property type="entry name" value="C2 CALCIUM/LIPID-BINDING PLANT PHOSPHORIBOSYLTRANSFERASE FAMILY PROTEIN"/>
    <property type="match status" value="1"/>
</dbReference>
<accession>A0A835KNY0</accession>
<keyword evidence="2 5" id="KW-0547">Nucleotide-binding</keyword>
<organism evidence="8 9">
    <name type="scientific">Digitaria exilis</name>
    <dbReference type="NCBI Taxonomy" id="1010633"/>
    <lineage>
        <taxon>Eukaryota</taxon>
        <taxon>Viridiplantae</taxon>
        <taxon>Streptophyta</taxon>
        <taxon>Embryophyta</taxon>
        <taxon>Tracheophyta</taxon>
        <taxon>Spermatophyta</taxon>
        <taxon>Magnoliopsida</taxon>
        <taxon>Liliopsida</taxon>
        <taxon>Poales</taxon>
        <taxon>Poaceae</taxon>
        <taxon>PACMAD clade</taxon>
        <taxon>Panicoideae</taxon>
        <taxon>Panicodae</taxon>
        <taxon>Paniceae</taxon>
        <taxon>Anthephorinae</taxon>
        <taxon>Digitaria</taxon>
    </lineage>
</organism>
<evidence type="ECO:0000259" key="7">
    <source>
        <dbReference type="PROSITE" id="PS50011"/>
    </source>
</evidence>
<comment type="similarity">
    <text evidence="6">Belongs to the protein kinase superfamily.</text>
</comment>
<dbReference type="FunFam" id="1.10.510.10:FF:000870">
    <property type="entry name" value="OSJNBa0016N04.16-like protein"/>
    <property type="match status" value="1"/>
</dbReference>
<dbReference type="PROSITE" id="PS00108">
    <property type="entry name" value="PROTEIN_KINASE_ST"/>
    <property type="match status" value="1"/>
</dbReference>
<evidence type="ECO:0000256" key="1">
    <source>
        <dbReference type="ARBA" id="ARBA00022679"/>
    </source>
</evidence>
<sequence length="341" mass="39507">MQEPEELSFKDLREITNGFSEKVGEGGFGTVYKGVAKTGKHVAVKILRDVISDLNYEQFRNEFRNLTKVQHDNIVQFLGYCCEREQTRIECNGRIVLAENMHRALCFEFMHNRSLQKHLSDESSGLDWNTRYKIIKGTCEGLRYIHGESLLHLDMKPDNILLDENMVPKIADFGLSRIFGDQLTRATQCSFGTLRYKPPEYIDKQEISNKFDIFSLGVVIIKIVSGPESYPECLRMPSDKFIDQVSKNWRERWQTTCSSDFSLEACCRQVETCAQIALDCLENNSKKRPNIVKMIEELNKIECDINKVIDIIANFYIENMFHTVNYKFCGNPFDMEIHFIG</sequence>
<comment type="caution">
    <text evidence="8">The sequence shown here is derived from an EMBL/GenBank/DDBJ whole genome shotgun (WGS) entry which is preliminary data.</text>
</comment>
<protein>
    <recommendedName>
        <fullName evidence="7">Protein kinase domain-containing protein</fullName>
    </recommendedName>
</protein>
<keyword evidence="9" id="KW-1185">Reference proteome</keyword>
<evidence type="ECO:0000313" key="8">
    <source>
        <dbReference type="EMBL" id="KAF8765554.1"/>
    </source>
</evidence>
<keyword evidence="3" id="KW-0418">Kinase</keyword>
<dbReference type="Gene3D" id="3.30.200.20">
    <property type="entry name" value="Phosphorylase Kinase, domain 1"/>
    <property type="match status" value="1"/>
</dbReference>
<dbReference type="SMART" id="SM00220">
    <property type="entry name" value="S_TKc"/>
    <property type="match status" value="1"/>
</dbReference>
<proteinExistence type="inferred from homology"/>
<dbReference type="InterPro" id="IPR000719">
    <property type="entry name" value="Prot_kinase_dom"/>
</dbReference>
<dbReference type="OrthoDB" id="682106at2759"/>
<feature type="binding site" evidence="5">
    <location>
        <position position="45"/>
    </location>
    <ligand>
        <name>ATP</name>
        <dbReference type="ChEBI" id="CHEBI:30616"/>
    </ligand>
</feature>
<keyword evidence="1" id="KW-0808">Transferase</keyword>
<gene>
    <name evidence="8" type="ORF">HU200_008441</name>
</gene>
<dbReference type="InterPro" id="IPR017441">
    <property type="entry name" value="Protein_kinase_ATP_BS"/>
</dbReference>
<dbReference type="Gene3D" id="1.10.510.10">
    <property type="entry name" value="Transferase(Phosphotransferase) domain 1"/>
    <property type="match status" value="1"/>
</dbReference>
<dbReference type="PIRSF" id="PIRSF000654">
    <property type="entry name" value="Integrin-linked_kinase"/>
    <property type="match status" value="1"/>
</dbReference>
<keyword evidence="6" id="KW-0723">Serine/threonine-protein kinase</keyword>
<evidence type="ECO:0000256" key="6">
    <source>
        <dbReference type="RuleBase" id="RU000304"/>
    </source>
</evidence>
<dbReference type="AlphaFoldDB" id="A0A835KNY0"/>
<dbReference type="PANTHER" id="PTHR45707:SF76">
    <property type="entry name" value="PROTEIN KINASE DOMAIN-CONTAINING PROTEIN"/>
    <property type="match status" value="1"/>
</dbReference>
<dbReference type="Pfam" id="PF00069">
    <property type="entry name" value="Pkinase"/>
    <property type="match status" value="1"/>
</dbReference>
<keyword evidence="4 5" id="KW-0067">ATP-binding</keyword>
<dbReference type="Proteomes" id="UP000636709">
    <property type="component" value="Unassembled WGS sequence"/>
</dbReference>
<dbReference type="EMBL" id="JACEFO010000555">
    <property type="protein sequence ID" value="KAF8765554.1"/>
    <property type="molecule type" value="Genomic_DNA"/>
</dbReference>
<dbReference type="InterPro" id="IPR008271">
    <property type="entry name" value="Ser/Thr_kinase_AS"/>
</dbReference>
<dbReference type="PROSITE" id="PS00107">
    <property type="entry name" value="PROTEIN_KINASE_ATP"/>
    <property type="match status" value="1"/>
</dbReference>
<evidence type="ECO:0000256" key="5">
    <source>
        <dbReference type="PROSITE-ProRule" id="PRU10141"/>
    </source>
</evidence>
<dbReference type="SUPFAM" id="SSF56112">
    <property type="entry name" value="Protein kinase-like (PK-like)"/>
    <property type="match status" value="1"/>
</dbReference>
<dbReference type="GO" id="GO:0005524">
    <property type="term" value="F:ATP binding"/>
    <property type="evidence" value="ECO:0007669"/>
    <property type="project" value="UniProtKB-UniRule"/>
</dbReference>
<feature type="domain" description="Protein kinase" evidence="7">
    <location>
        <begin position="17"/>
        <end position="309"/>
    </location>
</feature>
<name>A0A835KNY0_9POAL</name>
<evidence type="ECO:0000313" key="9">
    <source>
        <dbReference type="Proteomes" id="UP000636709"/>
    </source>
</evidence>
<dbReference type="PROSITE" id="PS50011">
    <property type="entry name" value="PROTEIN_KINASE_DOM"/>
    <property type="match status" value="1"/>
</dbReference>
<reference evidence="8" key="1">
    <citation type="submission" date="2020-07" db="EMBL/GenBank/DDBJ databases">
        <title>Genome sequence and genetic diversity analysis of an under-domesticated orphan crop, white fonio (Digitaria exilis).</title>
        <authorList>
            <person name="Bennetzen J.L."/>
            <person name="Chen S."/>
            <person name="Ma X."/>
            <person name="Wang X."/>
            <person name="Yssel A.E.J."/>
            <person name="Chaluvadi S.R."/>
            <person name="Johnson M."/>
            <person name="Gangashetty P."/>
            <person name="Hamidou F."/>
            <person name="Sanogo M.D."/>
            <person name="Zwaenepoel A."/>
            <person name="Wallace J."/>
            <person name="Van De Peer Y."/>
            <person name="Van Deynze A."/>
        </authorList>
    </citation>
    <scope>NUCLEOTIDE SEQUENCE</scope>
    <source>
        <tissue evidence="8">Leaves</tissue>
    </source>
</reference>
<evidence type="ECO:0000256" key="3">
    <source>
        <dbReference type="ARBA" id="ARBA00022777"/>
    </source>
</evidence>